<gene>
    <name evidence="2" type="ordered locus">Ethha_1010</name>
</gene>
<dbReference type="EMBL" id="CP002400">
    <property type="protein sequence ID" value="ADU26563.1"/>
    <property type="molecule type" value="Genomic_DNA"/>
</dbReference>
<feature type="region of interest" description="Disordered" evidence="1">
    <location>
        <begin position="36"/>
        <end position="110"/>
    </location>
</feature>
<dbReference type="HOGENOM" id="CLU_2167178_0_0_9"/>
<dbReference type="Proteomes" id="UP000001551">
    <property type="component" value="Chromosome"/>
</dbReference>
<evidence type="ECO:0000313" key="2">
    <source>
        <dbReference type="EMBL" id="ADU26563.1"/>
    </source>
</evidence>
<dbReference type="KEGG" id="eha:Ethha_1010"/>
<evidence type="ECO:0000313" key="3">
    <source>
        <dbReference type="Proteomes" id="UP000001551"/>
    </source>
</evidence>
<evidence type="ECO:0000256" key="1">
    <source>
        <dbReference type="SAM" id="MobiDB-lite"/>
    </source>
</evidence>
<feature type="compositionally biased region" description="Basic and acidic residues" evidence="1">
    <location>
        <begin position="61"/>
        <end position="78"/>
    </location>
</feature>
<organism evidence="2 3">
    <name type="scientific">Ethanoligenens harbinense (strain DSM 18485 / JCM 12961 / CGMCC 1.5033 / YUAN-3)</name>
    <dbReference type="NCBI Taxonomy" id="663278"/>
    <lineage>
        <taxon>Bacteria</taxon>
        <taxon>Bacillati</taxon>
        <taxon>Bacillota</taxon>
        <taxon>Clostridia</taxon>
        <taxon>Eubacteriales</taxon>
        <taxon>Oscillospiraceae</taxon>
        <taxon>Ethanoligenens</taxon>
    </lineage>
</organism>
<feature type="region of interest" description="Disordered" evidence="1">
    <location>
        <begin position="1"/>
        <end position="21"/>
    </location>
</feature>
<dbReference type="AlphaFoldDB" id="E6U463"/>
<keyword evidence="3" id="KW-1185">Reference proteome</keyword>
<protein>
    <submittedName>
        <fullName evidence="2">Uncharacterized protein</fullName>
    </submittedName>
</protein>
<feature type="compositionally biased region" description="Low complexity" evidence="1">
    <location>
        <begin position="79"/>
        <end position="91"/>
    </location>
</feature>
<reference evidence="2 3" key="1">
    <citation type="submission" date="2010-12" db="EMBL/GenBank/DDBJ databases">
        <title>Complete sequence of Ethanoligenens harbinense YUAN-3.</title>
        <authorList>
            <person name="Lucas S."/>
            <person name="Copeland A."/>
            <person name="Lapidus A."/>
            <person name="Cheng J.-F."/>
            <person name="Bruce D."/>
            <person name="Goodwin L."/>
            <person name="Pitluck S."/>
            <person name="Chertkov O."/>
            <person name="Misra M."/>
            <person name="Detter J.C."/>
            <person name="Han C."/>
            <person name="Tapia R."/>
            <person name="Land M."/>
            <person name="Hauser L."/>
            <person name="Jeffries C."/>
            <person name="Kyrpides N."/>
            <person name="Ivanova N."/>
            <person name="Mikhailova N."/>
            <person name="Wang A."/>
            <person name="Mouttaki H."/>
            <person name="He Z."/>
            <person name="Zhou J."/>
            <person name="Hemme C.L."/>
            <person name="Woyke T."/>
        </authorList>
    </citation>
    <scope>NUCLEOTIDE SEQUENCE [LARGE SCALE GENOMIC DNA]</scope>
    <source>
        <strain evidence="3">DSM 18485 / JCM 12961 / CGMCC 1.5033 / YUAN-3</strain>
    </source>
</reference>
<dbReference type="RefSeq" id="WP_013484924.1">
    <property type="nucleotide sequence ID" value="NC_014828.1"/>
</dbReference>
<feature type="compositionally biased region" description="Basic and acidic residues" evidence="1">
    <location>
        <begin position="98"/>
        <end position="110"/>
    </location>
</feature>
<name>E6U463_ETHHY</name>
<sequence length="110" mass="12330">MAILPISDYPAPASDKSQAQVLTERKAELNQRLQTLQQSALPAGEKERISASIGDQIHTTEQQRQHKLREASNKEKQQSAEARQVQQAQAVRLEDDDARAKARRSLDTRA</sequence>
<accession>E6U463</accession>
<proteinExistence type="predicted"/>